<evidence type="ECO:0000313" key="2">
    <source>
        <dbReference type="EMBL" id="OXA37382.1"/>
    </source>
</evidence>
<evidence type="ECO:0000256" key="1">
    <source>
        <dbReference type="SAM" id="Phobius"/>
    </source>
</evidence>
<proteinExistence type="predicted"/>
<sequence length="800" mass="91138">MSHQNFQKVKFQFVSFLSILSSLRGIHSSLDVVQLLNGVPSSCDVNIAHNLAKGEQFLDVNRKNVEYLWPTTITVLVSTADPRDINLKTMDCAVNIGRNRVSSRCRVPLMITSRSAIDLRREEEPNFFMKSLRYLHDLATLHKYKFAGKDERWEFVRSTTFPPVAILYTLLDILPRITKYFGDVVNGGDVLPYARYFYVHPEDVVTVVNSIIVDGQISICVHRIRETGGKTFLPWPKIECRSPGLDSRDAYILKAVETFSLPNSVWTIRFWSARGSKREIPTPDSLREFNPFNRNLSKRDIQVHLFYQLLFRGGADNVSVHLSGMSSWDSSVDIDVDFMSINSVWIRQRGTQFLSCYEDKFLDFKFYLTPFQFELWLGVLLSVVTVVAALTFYTECYSPEISQSFAPWTLVLGSLFDEFTNVPGKLEGMPFHRLVFGSWALMAITLTNCYTGVMITELNAPFPGARPETISDLVCGDGTPPTGNLTKWAESENILWFWNQVNKLYGLDGRKAGKTLLNPFESENCFRFLSPPSTGTNFFFWESGVPIPRTKFFTDLYVLYRSIFFWKTRVLLPGEMKAYQEILLLRPGHSHRSSGRLGIPSSSNLEEREIQIIQEMNKANERDLVECGKSVFFSDSDHVSTEMSFLSEKYSWKNKKYVKGKDLIGSISWLKWEFQRTGWSKIPGYFKSMISSGIWFRLEIEITAGKNMGRVPVLSPPPNHMDGKTEASQTVNSSLVTLFILCSGFAFIAFLSFLIEFRQRLKTAGNKFVGFIGNCLTDHTSIRATKSRATVLILKGVGQK</sequence>
<dbReference type="GO" id="GO:0016874">
    <property type="term" value="F:ligase activity"/>
    <property type="evidence" value="ECO:0007669"/>
    <property type="project" value="UniProtKB-KW"/>
</dbReference>
<dbReference type="Proteomes" id="UP000198287">
    <property type="component" value="Unassembled WGS sequence"/>
</dbReference>
<keyword evidence="2" id="KW-0436">Ligase</keyword>
<evidence type="ECO:0000313" key="3">
    <source>
        <dbReference type="Proteomes" id="UP000198287"/>
    </source>
</evidence>
<keyword evidence="1" id="KW-0812">Transmembrane</keyword>
<dbReference type="EMBL" id="LNIX01000058">
    <property type="protein sequence ID" value="OXA37382.1"/>
    <property type="molecule type" value="Genomic_DNA"/>
</dbReference>
<feature type="transmembrane region" description="Helical" evidence="1">
    <location>
        <begin position="375"/>
        <end position="393"/>
    </location>
</feature>
<keyword evidence="1" id="KW-0472">Membrane</keyword>
<gene>
    <name evidence="2" type="ORF">Fcan01_27877</name>
</gene>
<organism evidence="2 3">
    <name type="scientific">Folsomia candida</name>
    <name type="common">Springtail</name>
    <dbReference type="NCBI Taxonomy" id="158441"/>
    <lineage>
        <taxon>Eukaryota</taxon>
        <taxon>Metazoa</taxon>
        <taxon>Ecdysozoa</taxon>
        <taxon>Arthropoda</taxon>
        <taxon>Hexapoda</taxon>
        <taxon>Collembola</taxon>
        <taxon>Entomobryomorpha</taxon>
        <taxon>Isotomoidea</taxon>
        <taxon>Isotomidae</taxon>
        <taxon>Proisotominae</taxon>
        <taxon>Folsomia</taxon>
    </lineage>
</organism>
<protein>
    <submittedName>
        <fullName evidence="2">Valine--tRNA ligase</fullName>
    </submittedName>
</protein>
<keyword evidence="3" id="KW-1185">Reference proteome</keyword>
<reference evidence="2 3" key="1">
    <citation type="submission" date="2015-12" db="EMBL/GenBank/DDBJ databases">
        <title>The genome of Folsomia candida.</title>
        <authorList>
            <person name="Faddeeva A."/>
            <person name="Derks M.F."/>
            <person name="Anvar Y."/>
            <person name="Smit S."/>
            <person name="Van Straalen N."/>
            <person name="Roelofs D."/>
        </authorList>
    </citation>
    <scope>NUCLEOTIDE SEQUENCE [LARGE SCALE GENOMIC DNA]</scope>
    <source>
        <strain evidence="2 3">VU population</strain>
        <tissue evidence="2">Whole body</tissue>
    </source>
</reference>
<name>A0A226CVH2_FOLCA</name>
<feature type="transmembrane region" description="Helical" evidence="1">
    <location>
        <begin position="735"/>
        <end position="755"/>
    </location>
</feature>
<keyword evidence="1" id="KW-1133">Transmembrane helix</keyword>
<comment type="caution">
    <text evidence="2">The sequence shown here is derived from an EMBL/GenBank/DDBJ whole genome shotgun (WGS) entry which is preliminary data.</text>
</comment>
<accession>A0A226CVH2</accession>
<dbReference type="AlphaFoldDB" id="A0A226CVH2"/>